<gene>
    <name evidence="1" type="ORF">N0F65_006193</name>
</gene>
<evidence type="ECO:0000313" key="1">
    <source>
        <dbReference type="EMBL" id="DBA02318.1"/>
    </source>
</evidence>
<dbReference type="EMBL" id="DAKRPA010000033">
    <property type="protein sequence ID" value="DBA02318.1"/>
    <property type="molecule type" value="Genomic_DNA"/>
</dbReference>
<accession>A0AAV2Z5T0</accession>
<reference evidence="1" key="2">
    <citation type="journal article" date="2023" name="Microbiol Resour">
        <title>Decontamination and Annotation of the Draft Genome Sequence of the Oomycete Lagenidium giganteum ARSEF 373.</title>
        <authorList>
            <person name="Morgan W.R."/>
            <person name="Tartar A."/>
        </authorList>
    </citation>
    <scope>NUCLEOTIDE SEQUENCE</scope>
    <source>
        <strain evidence="1">ARSEF 373</strain>
    </source>
</reference>
<comment type="caution">
    <text evidence="1">The sequence shown here is derived from an EMBL/GenBank/DDBJ whole genome shotgun (WGS) entry which is preliminary data.</text>
</comment>
<proteinExistence type="predicted"/>
<sequence>MFGCRPDIDDIRKFGALAYVLVPKTPDRRREDDHATIGFVLCFAGDVIGCKVFFPATKTKQWVSDVRIIWLDGC</sequence>
<dbReference type="Proteomes" id="UP001146120">
    <property type="component" value="Unassembled WGS sequence"/>
</dbReference>
<protein>
    <submittedName>
        <fullName evidence="1">Uncharacterized protein</fullName>
    </submittedName>
</protein>
<organism evidence="1 2">
    <name type="scientific">Lagenidium giganteum</name>
    <dbReference type="NCBI Taxonomy" id="4803"/>
    <lineage>
        <taxon>Eukaryota</taxon>
        <taxon>Sar</taxon>
        <taxon>Stramenopiles</taxon>
        <taxon>Oomycota</taxon>
        <taxon>Peronosporomycetes</taxon>
        <taxon>Pythiales</taxon>
        <taxon>Pythiaceae</taxon>
    </lineage>
</organism>
<evidence type="ECO:0000313" key="2">
    <source>
        <dbReference type="Proteomes" id="UP001146120"/>
    </source>
</evidence>
<name>A0AAV2Z5T0_9STRA</name>
<dbReference type="AlphaFoldDB" id="A0AAV2Z5T0"/>
<keyword evidence="2" id="KW-1185">Reference proteome</keyword>
<reference evidence="1" key="1">
    <citation type="submission" date="2022-11" db="EMBL/GenBank/DDBJ databases">
        <authorList>
            <person name="Morgan W.R."/>
            <person name="Tartar A."/>
        </authorList>
    </citation>
    <scope>NUCLEOTIDE SEQUENCE</scope>
    <source>
        <strain evidence="1">ARSEF 373</strain>
    </source>
</reference>